<keyword evidence="2" id="KW-1185">Reference proteome</keyword>
<comment type="caution">
    <text evidence="1">The sequence shown here is derived from an EMBL/GenBank/DDBJ whole genome shotgun (WGS) entry which is preliminary data.</text>
</comment>
<evidence type="ECO:0000313" key="2">
    <source>
        <dbReference type="Proteomes" id="UP001054945"/>
    </source>
</evidence>
<protein>
    <submittedName>
        <fullName evidence="1">Uncharacterized protein</fullName>
    </submittedName>
</protein>
<sequence length="106" mass="12421">MGYDNLHDWKWRIRDNYSQLGGICSIESADVHDVHHPSHHTNHVHGKHQDCHKDGAQDYFVHVSKQHSPGFHVRLHLEFTVRIPFHGIGEALLFSQTKTRRNQRQT</sequence>
<dbReference type="Proteomes" id="UP001054945">
    <property type="component" value="Unassembled WGS sequence"/>
</dbReference>
<evidence type="ECO:0000313" key="1">
    <source>
        <dbReference type="EMBL" id="GIX92040.1"/>
    </source>
</evidence>
<dbReference type="EMBL" id="BPLR01004087">
    <property type="protein sequence ID" value="GIX92040.1"/>
    <property type="molecule type" value="Genomic_DNA"/>
</dbReference>
<reference evidence="1 2" key="1">
    <citation type="submission" date="2021-06" db="EMBL/GenBank/DDBJ databases">
        <title>Caerostris extrusa draft genome.</title>
        <authorList>
            <person name="Kono N."/>
            <person name="Arakawa K."/>
        </authorList>
    </citation>
    <scope>NUCLEOTIDE SEQUENCE [LARGE SCALE GENOMIC DNA]</scope>
</reference>
<gene>
    <name evidence="1" type="ORF">CEXT_388711</name>
</gene>
<accession>A0AAV4P636</accession>
<organism evidence="1 2">
    <name type="scientific">Caerostris extrusa</name>
    <name type="common">Bark spider</name>
    <name type="synonym">Caerostris bankana</name>
    <dbReference type="NCBI Taxonomy" id="172846"/>
    <lineage>
        <taxon>Eukaryota</taxon>
        <taxon>Metazoa</taxon>
        <taxon>Ecdysozoa</taxon>
        <taxon>Arthropoda</taxon>
        <taxon>Chelicerata</taxon>
        <taxon>Arachnida</taxon>
        <taxon>Araneae</taxon>
        <taxon>Araneomorphae</taxon>
        <taxon>Entelegynae</taxon>
        <taxon>Araneoidea</taxon>
        <taxon>Araneidae</taxon>
        <taxon>Caerostris</taxon>
    </lineage>
</organism>
<dbReference type="AlphaFoldDB" id="A0AAV4P636"/>
<name>A0AAV4P636_CAEEX</name>
<proteinExistence type="predicted"/>